<dbReference type="InterPro" id="IPR027417">
    <property type="entry name" value="P-loop_NTPase"/>
</dbReference>
<name>A0AAW2RAR8_9LAMI</name>
<feature type="transmembrane region" description="Helical" evidence="15">
    <location>
        <begin position="326"/>
        <end position="351"/>
    </location>
</feature>
<dbReference type="Gene3D" id="3.40.50.300">
    <property type="entry name" value="P-loop containing nucleotide triphosphate hydrolases"/>
    <property type="match status" value="3"/>
</dbReference>
<feature type="transmembrane region" description="Helical" evidence="15">
    <location>
        <begin position="97"/>
        <end position="118"/>
    </location>
</feature>
<evidence type="ECO:0000256" key="2">
    <source>
        <dbReference type="ARBA" id="ARBA00005234"/>
    </source>
</evidence>
<evidence type="ECO:0000256" key="4">
    <source>
        <dbReference type="ARBA" id="ARBA00012191"/>
    </source>
</evidence>
<organism evidence="18">
    <name type="scientific">Sesamum calycinum</name>
    <dbReference type="NCBI Taxonomy" id="2727403"/>
    <lineage>
        <taxon>Eukaryota</taxon>
        <taxon>Viridiplantae</taxon>
        <taxon>Streptophyta</taxon>
        <taxon>Embryophyta</taxon>
        <taxon>Tracheophyta</taxon>
        <taxon>Spermatophyta</taxon>
        <taxon>Magnoliopsida</taxon>
        <taxon>eudicotyledons</taxon>
        <taxon>Gunneridae</taxon>
        <taxon>Pentapetalae</taxon>
        <taxon>asterids</taxon>
        <taxon>lamiids</taxon>
        <taxon>Lamiales</taxon>
        <taxon>Pedaliaceae</taxon>
        <taxon>Sesamum</taxon>
    </lineage>
</organism>
<dbReference type="Pfam" id="PF00664">
    <property type="entry name" value="ABC_membrane"/>
    <property type="match status" value="3"/>
</dbReference>
<feature type="domain" description="ABC transporter" evidence="16">
    <location>
        <begin position="609"/>
        <end position="829"/>
    </location>
</feature>
<evidence type="ECO:0000256" key="14">
    <source>
        <dbReference type="SAM" id="MobiDB-lite"/>
    </source>
</evidence>
<feature type="transmembrane region" description="Helical" evidence="15">
    <location>
        <begin position="41"/>
        <end position="59"/>
    </location>
</feature>
<dbReference type="InterPro" id="IPR036640">
    <property type="entry name" value="ABC1_TM_sf"/>
</dbReference>
<keyword evidence="7 15" id="KW-0812">Transmembrane</keyword>
<feature type="domain" description="ABC transmembrane type-1" evidence="17">
    <location>
        <begin position="413"/>
        <end position="575"/>
    </location>
</feature>
<feature type="transmembrane region" description="Helical" evidence="15">
    <location>
        <begin position="394"/>
        <end position="415"/>
    </location>
</feature>
<dbReference type="SUPFAM" id="SSF90123">
    <property type="entry name" value="ABC transporter transmembrane region"/>
    <property type="match status" value="2"/>
</dbReference>
<dbReference type="GO" id="GO:0016887">
    <property type="term" value="F:ATP hydrolysis activity"/>
    <property type="evidence" value="ECO:0007669"/>
    <property type="project" value="InterPro"/>
</dbReference>
<dbReference type="SMART" id="SM00382">
    <property type="entry name" value="AAA"/>
    <property type="match status" value="2"/>
</dbReference>
<feature type="transmembrane region" description="Helical" evidence="15">
    <location>
        <begin position="1018"/>
        <end position="1038"/>
    </location>
</feature>
<dbReference type="CDD" id="cd03244">
    <property type="entry name" value="ABCC_MRP_domain2"/>
    <property type="match status" value="1"/>
</dbReference>
<evidence type="ECO:0000256" key="8">
    <source>
        <dbReference type="ARBA" id="ARBA00022741"/>
    </source>
</evidence>
<evidence type="ECO:0000256" key="15">
    <source>
        <dbReference type="SAM" id="Phobius"/>
    </source>
</evidence>
<evidence type="ECO:0000256" key="11">
    <source>
        <dbReference type="ARBA" id="ARBA00022989"/>
    </source>
</evidence>
<evidence type="ECO:0000256" key="9">
    <source>
        <dbReference type="ARBA" id="ARBA00022801"/>
    </source>
</evidence>
<feature type="transmembrane region" description="Helical" evidence="15">
    <location>
        <begin position="363"/>
        <end position="382"/>
    </location>
</feature>
<dbReference type="InterPro" id="IPR011527">
    <property type="entry name" value="ABC1_TM_dom"/>
</dbReference>
<sequence length="1645" mass="184942">MSSVSWLTSLECSASVDDSSSFSTVLHWLEFIFMSPCPQRILFSAINLLFLLTLVVLVLKRLYFRFLNGRNLGSSVLEKPLLGGDSHGFRITLWFKASFVVTALLASAYAVLSILAVSKGVESQWNLIEVLFESFQMVANVVVLVLIAHEKKFGAVSHPLPLRVYWAVDFVLVCLFAATAIARFVSSSESVDLNMKMDDIFSLVSFPLYVFLLVVAVKGSSGINLVAEEDLDENSRPKVDERTTADSDVSGYASASLLSRAVWHWMNPILSKGYKSPLKMDEVPLLPPDHQAQSMAELFELYWPKPSENSKNPVRTMLIRCFWKDLAFTGFLALVRLAVMYVGPVLIQSFISFTSGDRSNLYQGFYLILILLIAKVVEVLSSHQFNFLSQKLGMLMRSVLMTASGSGLPAAYVMVDAVSSGVALLLIYVYVGVSAVVSLAAVVGVMFLTLTITRKNNSFQFNVMMSRDGRMKATTEMLNNMRVIKFQAWEDHFYKKIQAAREKEYGWLSKFMYLISGNLILLWSVPILIAALTFGIATLMKVPLDAGTVFTTTSVFKILQEPIQSFPQTLISISQAIISLGRLDRYLTSSELEDNNVEREEGCDGAIAVEVKEGTFAWEDQGGQHVLTDINFEVKKGELAAIVGMVGSGKSSLLASVLGELHKTSGKVRVCGTTAYVAQTSWIQNATIQENILFGSPMNVEKYKNVIKECIRGALKDKTILLVTHQVDFLHNADLILVMRDGKIVQSGKYNELRDSDLDFSALVAAHETSMELVETNPAVSSVNVKQDPESPHKQVPRSVENGSGQSELNGEPGESKSDVLSQMSSDYWLAYQTSDERNFVASLFIGIYTAIAVVSCVFMAIRSVLVAFLGLKTAQSFFNQILNSVLHAPMSFFDTTPSGRILSRYNHRHVLFVVWNPGYYMSICLAYSIHHSSTDLAQHLVSGYYIASARELTRLDQITKAPIIHNFSETISGVMTIRSFRKQDKFFHGNIDRVDTNLRMSFHNSASNEWLGFRLEMIGSFVLCIATVFLILLPSTIVKPEYVGLSLSYGLPLNSVLYWTIYLGSVLENRMVSVERIKQFINIPSEAAWRKPDSPPSPDWPNRGEIEIKNLQVRYRHNTPLVLKGISLTINGGEKIGVVGRTGSGKSTLIQVFFRLLEPYAGTIIVDGIDICKLGLHDLRSRFGIIPQEPVLFEGTVRSNIDPLGLYSDDEIWKVSDTITHLSYPLIYLYINQTSLTSTIHFPDASLERCQLKEVVSAKPEKLDSSGQFLTELLLISFSLCMLVSQLCRLKITSIVSCTVVDSGDNWSVGQRQLLCLGRVMLKRSKILFMDEATASVDSQTDAVIQKIIRQDFSACTIITIAHRIPTVIDCDRVLVIDNGWAKEFDAPGRLLERPSLFGALVQDIRLGNRVFREKFMPRIMRGAKDKAIRSLRYYVYCGNSKDKEGDLRCKNKVTAKSTEQKDRWRRMELDIMEQLQPGIGIMRLFLKYRKVINVYLELLKEREKREPQKFLKCHFFSTFFYKKVISLATLTFKSTLRLFLLNCNPLETRYFVDEVKDKCGKDINVSSWEQEFVTDLPEQANGFDCGMFMIKYADFYSRDIGLCFSQGAKKVIPKIICKTHSYKKDMPYFRRRTAKEILKLRAD</sequence>
<dbReference type="GO" id="GO:0006508">
    <property type="term" value="P:proteolysis"/>
    <property type="evidence" value="ECO:0007669"/>
    <property type="project" value="UniProtKB-KW"/>
</dbReference>
<keyword evidence="11 15" id="KW-1133">Transmembrane helix</keyword>
<dbReference type="InterPro" id="IPR003653">
    <property type="entry name" value="Peptidase_C48_C"/>
</dbReference>
<reference evidence="18" key="1">
    <citation type="submission" date="2020-06" db="EMBL/GenBank/DDBJ databases">
        <authorList>
            <person name="Li T."/>
            <person name="Hu X."/>
            <person name="Zhang T."/>
            <person name="Song X."/>
            <person name="Zhang H."/>
            <person name="Dai N."/>
            <person name="Sheng W."/>
            <person name="Hou X."/>
            <person name="Wei L."/>
        </authorList>
    </citation>
    <scope>NUCLEOTIDE SEQUENCE</scope>
    <source>
        <strain evidence="18">KEN8</strain>
        <tissue evidence="18">Leaf</tissue>
    </source>
</reference>
<evidence type="ECO:0000256" key="7">
    <source>
        <dbReference type="ARBA" id="ARBA00022692"/>
    </source>
</evidence>
<feature type="transmembrane region" description="Helical" evidence="15">
    <location>
        <begin position="427"/>
        <end position="450"/>
    </location>
</feature>
<dbReference type="CDD" id="cd18579">
    <property type="entry name" value="ABC_6TM_ABCC_D1"/>
    <property type="match status" value="1"/>
</dbReference>
<evidence type="ECO:0000256" key="1">
    <source>
        <dbReference type="ARBA" id="ARBA00004141"/>
    </source>
</evidence>
<dbReference type="PANTHER" id="PTHR24223">
    <property type="entry name" value="ATP-BINDING CASSETTE SUB-FAMILY C"/>
    <property type="match status" value="1"/>
</dbReference>
<dbReference type="Pfam" id="PF02902">
    <property type="entry name" value="Peptidase_C48"/>
    <property type="match status" value="1"/>
</dbReference>
<feature type="transmembrane region" description="Helical" evidence="15">
    <location>
        <begin position="200"/>
        <end position="217"/>
    </location>
</feature>
<accession>A0AAW2RAR8</accession>
<keyword evidence="8" id="KW-0547">Nucleotide-binding</keyword>
<dbReference type="InterPro" id="IPR003593">
    <property type="entry name" value="AAA+_ATPase"/>
</dbReference>
<comment type="similarity">
    <text evidence="3">Belongs to the ABC transporter superfamily. ABCC family. Conjugate transporter (TC 3.A.1.208) subfamily.</text>
</comment>
<reference evidence="18" key="2">
    <citation type="journal article" date="2024" name="Plant">
        <title>Genomic evolution and insights into agronomic trait innovations of Sesamum species.</title>
        <authorList>
            <person name="Miao H."/>
            <person name="Wang L."/>
            <person name="Qu L."/>
            <person name="Liu H."/>
            <person name="Sun Y."/>
            <person name="Le M."/>
            <person name="Wang Q."/>
            <person name="Wei S."/>
            <person name="Zheng Y."/>
            <person name="Lin W."/>
            <person name="Duan Y."/>
            <person name="Cao H."/>
            <person name="Xiong S."/>
            <person name="Wang X."/>
            <person name="Wei L."/>
            <person name="Li C."/>
            <person name="Ma Q."/>
            <person name="Ju M."/>
            <person name="Zhao R."/>
            <person name="Li G."/>
            <person name="Mu C."/>
            <person name="Tian Q."/>
            <person name="Mei H."/>
            <person name="Zhang T."/>
            <person name="Gao T."/>
            <person name="Zhang H."/>
        </authorList>
    </citation>
    <scope>NUCLEOTIDE SEQUENCE</scope>
    <source>
        <tissue evidence="18">Leaf</tissue>
    </source>
</reference>
<dbReference type="EC" id="7.6.2.2" evidence="4"/>
<dbReference type="SUPFAM" id="SSF52540">
    <property type="entry name" value="P-loop containing nucleoside triphosphate hydrolases"/>
    <property type="match status" value="2"/>
</dbReference>
<dbReference type="GO" id="GO:0008559">
    <property type="term" value="F:ABC-type xenobiotic transporter activity"/>
    <property type="evidence" value="ECO:0007669"/>
    <property type="project" value="UniProtKB-EC"/>
</dbReference>
<feature type="transmembrane region" description="Helical" evidence="15">
    <location>
        <begin position="1050"/>
        <end position="1068"/>
    </location>
</feature>
<feature type="transmembrane region" description="Helical" evidence="15">
    <location>
        <begin position="844"/>
        <end position="872"/>
    </location>
</feature>
<dbReference type="InterPro" id="IPR038765">
    <property type="entry name" value="Papain-like_cys_pep_sf"/>
</dbReference>
<dbReference type="GO" id="GO:0008234">
    <property type="term" value="F:cysteine-type peptidase activity"/>
    <property type="evidence" value="ECO:0007669"/>
    <property type="project" value="InterPro"/>
</dbReference>
<dbReference type="InterPro" id="IPR044746">
    <property type="entry name" value="ABCC_6TM_D1"/>
</dbReference>
<dbReference type="PANTHER" id="PTHR24223:SF386">
    <property type="entry name" value="ABC-TYPE XENOBIOTIC TRANSPORTER"/>
    <property type="match status" value="1"/>
</dbReference>
<dbReference type="EMBL" id="JACGWM010000004">
    <property type="protein sequence ID" value="KAL0376443.1"/>
    <property type="molecule type" value="Genomic_DNA"/>
</dbReference>
<evidence type="ECO:0000313" key="18">
    <source>
        <dbReference type="EMBL" id="KAL0376443.1"/>
    </source>
</evidence>
<keyword evidence="6" id="KW-0645">Protease</keyword>
<keyword evidence="5" id="KW-0813">Transport</keyword>
<evidence type="ECO:0000256" key="10">
    <source>
        <dbReference type="ARBA" id="ARBA00022840"/>
    </source>
</evidence>
<feature type="transmembrane region" description="Helical" evidence="15">
    <location>
        <begin position="160"/>
        <end position="185"/>
    </location>
</feature>
<evidence type="ECO:0000256" key="12">
    <source>
        <dbReference type="ARBA" id="ARBA00023136"/>
    </source>
</evidence>
<feature type="domain" description="ABC transporter" evidence="16">
    <location>
        <begin position="1107"/>
        <end position="1405"/>
    </location>
</feature>
<proteinExistence type="inferred from homology"/>
<dbReference type="Pfam" id="PF00005">
    <property type="entry name" value="ABC_tran"/>
    <property type="match status" value="2"/>
</dbReference>
<dbReference type="GO" id="GO:0005524">
    <property type="term" value="F:ATP binding"/>
    <property type="evidence" value="ECO:0007669"/>
    <property type="project" value="UniProtKB-KW"/>
</dbReference>
<comment type="subcellular location">
    <subcellularLocation>
        <location evidence="1">Membrane</location>
        <topology evidence="1">Multi-pass membrane protein</topology>
    </subcellularLocation>
</comment>
<gene>
    <name evidence="18" type="ORF">Scaly_0761900</name>
</gene>
<feature type="transmembrane region" description="Helical" evidence="15">
    <location>
        <begin position="130"/>
        <end position="148"/>
    </location>
</feature>
<dbReference type="InterPro" id="IPR050173">
    <property type="entry name" value="ABC_transporter_C-like"/>
</dbReference>
<evidence type="ECO:0000259" key="16">
    <source>
        <dbReference type="PROSITE" id="PS50893"/>
    </source>
</evidence>
<dbReference type="PROSITE" id="PS50893">
    <property type="entry name" value="ABC_TRANSPORTER_2"/>
    <property type="match status" value="2"/>
</dbReference>
<keyword evidence="12 15" id="KW-0472">Membrane</keyword>
<evidence type="ECO:0000256" key="13">
    <source>
        <dbReference type="ARBA" id="ARBA00034018"/>
    </source>
</evidence>
<dbReference type="GO" id="GO:0016020">
    <property type="term" value="C:membrane"/>
    <property type="evidence" value="ECO:0007669"/>
    <property type="project" value="UniProtKB-SubCell"/>
</dbReference>
<keyword evidence="10" id="KW-0067">ATP-binding</keyword>
<dbReference type="Gene3D" id="3.40.395.10">
    <property type="entry name" value="Adenoviral Proteinase, Chain A"/>
    <property type="match status" value="2"/>
</dbReference>
<dbReference type="SUPFAM" id="SSF54001">
    <property type="entry name" value="Cysteine proteinases"/>
    <property type="match status" value="1"/>
</dbReference>
<comment type="similarity">
    <text evidence="2">Belongs to the peptidase C48 family.</text>
</comment>
<comment type="caution">
    <text evidence="18">The sequence shown here is derived from an EMBL/GenBank/DDBJ whole genome shotgun (WGS) entry which is preliminary data.</text>
</comment>
<feature type="domain" description="ABC transmembrane type-1" evidence="17">
    <location>
        <begin position="845"/>
        <end position="1070"/>
    </location>
</feature>
<keyword evidence="9" id="KW-0378">Hydrolase</keyword>
<feature type="transmembrane region" description="Helical" evidence="15">
    <location>
        <begin position="511"/>
        <end position="536"/>
    </location>
</feature>
<dbReference type="Gene3D" id="1.20.1560.10">
    <property type="entry name" value="ABC transporter type 1, transmembrane domain"/>
    <property type="match status" value="3"/>
</dbReference>
<dbReference type="PROSITE" id="PS50929">
    <property type="entry name" value="ABC_TM1F"/>
    <property type="match status" value="2"/>
</dbReference>
<evidence type="ECO:0000256" key="3">
    <source>
        <dbReference type="ARBA" id="ARBA00009726"/>
    </source>
</evidence>
<feature type="region of interest" description="Disordered" evidence="14">
    <location>
        <begin position="781"/>
        <end position="819"/>
    </location>
</feature>
<dbReference type="InterPro" id="IPR003439">
    <property type="entry name" value="ABC_transporter-like_ATP-bd"/>
</dbReference>
<dbReference type="InterPro" id="IPR044726">
    <property type="entry name" value="ABCC_6TM_D2"/>
</dbReference>
<evidence type="ECO:0000256" key="5">
    <source>
        <dbReference type="ARBA" id="ARBA00022448"/>
    </source>
</evidence>
<dbReference type="CDD" id="cd18580">
    <property type="entry name" value="ABC_6TM_ABCC_D2"/>
    <property type="match status" value="1"/>
</dbReference>
<evidence type="ECO:0000256" key="6">
    <source>
        <dbReference type="ARBA" id="ARBA00022670"/>
    </source>
</evidence>
<protein>
    <recommendedName>
        <fullName evidence="4">ABC-type xenobiotic transporter</fullName>
        <ecNumber evidence="4">7.6.2.2</ecNumber>
    </recommendedName>
</protein>
<evidence type="ECO:0000259" key="17">
    <source>
        <dbReference type="PROSITE" id="PS50929"/>
    </source>
</evidence>
<comment type="catalytic activity">
    <reaction evidence="13">
        <text>ATP + H2O + xenobioticSide 1 = ADP + phosphate + xenobioticSide 2.</text>
        <dbReference type="EC" id="7.6.2.2"/>
    </reaction>
</comment>